<dbReference type="EMBL" id="VNFF01000001">
    <property type="protein sequence ID" value="TVU86604.1"/>
    <property type="molecule type" value="Genomic_DNA"/>
</dbReference>
<reference evidence="2 3" key="1">
    <citation type="submission" date="2019-07" db="EMBL/GenBank/DDBJ databases">
        <title>Diversity of Bacteria from Kongsfjorden, Arctic.</title>
        <authorList>
            <person name="Yu Y."/>
        </authorList>
    </citation>
    <scope>NUCLEOTIDE SEQUENCE [LARGE SCALE GENOMIC DNA]</scope>
    <source>
        <strain evidence="2 3">SM1927</strain>
    </source>
</reference>
<keyword evidence="3" id="KW-1185">Reference proteome</keyword>
<feature type="chain" id="PRO_5047389732" evidence="1">
    <location>
        <begin position="20"/>
        <end position="101"/>
    </location>
</feature>
<evidence type="ECO:0000313" key="3">
    <source>
        <dbReference type="Proteomes" id="UP000317938"/>
    </source>
</evidence>
<dbReference type="Proteomes" id="UP000317938">
    <property type="component" value="Unassembled WGS sequence"/>
</dbReference>
<protein>
    <submittedName>
        <fullName evidence="2">Uncharacterized protein</fullName>
    </submittedName>
</protein>
<proteinExistence type="predicted"/>
<evidence type="ECO:0000256" key="1">
    <source>
        <dbReference type="SAM" id="SignalP"/>
    </source>
</evidence>
<comment type="caution">
    <text evidence="2">The sequence shown here is derived from an EMBL/GenBank/DDBJ whole genome shotgun (WGS) entry which is preliminary data.</text>
</comment>
<dbReference type="PROSITE" id="PS51257">
    <property type="entry name" value="PROKAR_LIPOPROTEIN"/>
    <property type="match status" value="1"/>
</dbReference>
<name>A0ABY3FJ20_9GAMM</name>
<feature type="signal peptide" evidence="1">
    <location>
        <begin position="1"/>
        <end position="19"/>
    </location>
</feature>
<dbReference type="RefSeq" id="WP_145233319.1">
    <property type="nucleotide sequence ID" value="NZ_VNFF01000001.1"/>
</dbReference>
<evidence type="ECO:0000313" key="2">
    <source>
        <dbReference type="EMBL" id="TVU86604.1"/>
    </source>
</evidence>
<keyword evidence="1" id="KW-0732">Signal</keyword>
<organism evidence="2 3">
    <name type="scientific">Pseudoalteromonas neustonica</name>
    <dbReference type="NCBI Taxonomy" id="1840331"/>
    <lineage>
        <taxon>Bacteria</taxon>
        <taxon>Pseudomonadati</taxon>
        <taxon>Pseudomonadota</taxon>
        <taxon>Gammaproteobacteria</taxon>
        <taxon>Alteromonadales</taxon>
        <taxon>Pseudoalteromonadaceae</taxon>
        <taxon>Pseudoalteromonas</taxon>
    </lineage>
</organism>
<sequence length="101" mass="11227">MYKLSILVFCLAMVGCASTSSSYDGIEGSSFENAVVFPNAKSSFDGIPMENQWLQDKYPNFKKVSQSMLSNGNDVYDAITIETSNGETKVVYFKMTSWFGM</sequence>
<gene>
    <name evidence="2" type="ORF">FQP85_01395</name>
</gene>
<accession>A0ABY3FJ20</accession>